<protein>
    <submittedName>
        <fullName evidence="1">Uncharacterized protein</fullName>
    </submittedName>
</protein>
<dbReference type="EMBL" id="UYRU01086056">
    <property type="protein sequence ID" value="VDN34849.1"/>
    <property type="molecule type" value="Genomic_DNA"/>
</dbReference>
<accession>A0A3P7R010</accession>
<sequence>MAQTAGRDFQDRMLEEHVPPSSILTHEKYKELFTMILKEEEEKLGSLIMMRINCLLFNDQQWIQDEFENILSRSTAGVRGILDTLYR</sequence>
<evidence type="ECO:0000313" key="1">
    <source>
        <dbReference type="EMBL" id="VDN34849.1"/>
    </source>
</evidence>
<evidence type="ECO:0000313" key="2">
    <source>
        <dbReference type="Proteomes" id="UP000281553"/>
    </source>
</evidence>
<organism evidence="1 2">
    <name type="scientific">Dibothriocephalus latus</name>
    <name type="common">Fish tapeworm</name>
    <name type="synonym">Diphyllobothrium latum</name>
    <dbReference type="NCBI Taxonomy" id="60516"/>
    <lineage>
        <taxon>Eukaryota</taxon>
        <taxon>Metazoa</taxon>
        <taxon>Spiralia</taxon>
        <taxon>Lophotrochozoa</taxon>
        <taxon>Platyhelminthes</taxon>
        <taxon>Cestoda</taxon>
        <taxon>Eucestoda</taxon>
        <taxon>Diphyllobothriidea</taxon>
        <taxon>Diphyllobothriidae</taxon>
        <taxon>Dibothriocephalus</taxon>
    </lineage>
</organism>
<reference evidence="1 2" key="1">
    <citation type="submission" date="2018-11" db="EMBL/GenBank/DDBJ databases">
        <authorList>
            <consortium name="Pathogen Informatics"/>
        </authorList>
    </citation>
    <scope>NUCLEOTIDE SEQUENCE [LARGE SCALE GENOMIC DNA]</scope>
</reference>
<proteinExistence type="predicted"/>
<keyword evidence="2" id="KW-1185">Reference proteome</keyword>
<gene>
    <name evidence="1" type="ORF">DILT_LOCUS16617</name>
</gene>
<dbReference type="OrthoDB" id="283575at2759"/>
<name>A0A3P7R010_DIBLA</name>
<dbReference type="AlphaFoldDB" id="A0A3P7R010"/>
<dbReference type="Proteomes" id="UP000281553">
    <property type="component" value="Unassembled WGS sequence"/>
</dbReference>